<dbReference type="InterPro" id="IPR000524">
    <property type="entry name" value="Tscrpt_reg_HTH_GntR"/>
</dbReference>
<dbReference type="Gene3D" id="3.90.1150.10">
    <property type="entry name" value="Aspartate Aminotransferase, domain 1"/>
    <property type="match status" value="1"/>
</dbReference>
<dbReference type="PRINTS" id="PR00035">
    <property type="entry name" value="HTHGNTR"/>
</dbReference>
<dbReference type="InterPro" id="IPR036388">
    <property type="entry name" value="WH-like_DNA-bd_sf"/>
</dbReference>
<dbReference type="RefSeq" id="WP_087442791.1">
    <property type="nucleotide sequence ID" value="NZ_CABMNB010000027.1"/>
</dbReference>
<evidence type="ECO:0000259" key="8">
    <source>
        <dbReference type="PROSITE" id="PS50949"/>
    </source>
</evidence>
<dbReference type="AlphaFoldDB" id="A0AAP9J420"/>
<dbReference type="InterPro" id="IPR015421">
    <property type="entry name" value="PyrdxlP-dep_Trfase_major"/>
</dbReference>
<dbReference type="CDD" id="cd00609">
    <property type="entry name" value="AAT_like"/>
    <property type="match status" value="1"/>
</dbReference>
<reference evidence="9 12" key="2">
    <citation type="submission" date="2022-05" db="EMBL/GenBank/DDBJ databases">
        <title>Genome Sequencing of Bee-Associated Microbes.</title>
        <authorList>
            <person name="Dunlap C."/>
        </authorList>
    </citation>
    <scope>NUCLEOTIDE SEQUENCE [LARGE SCALE GENOMIC DNA]</scope>
    <source>
        <strain evidence="9 12">NRRL B-14613</strain>
    </source>
</reference>
<proteinExistence type="inferred from homology"/>
<evidence type="ECO:0000313" key="12">
    <source>
        <dbReference type="Proteomes" id="UP001209276"/>
    </source>
</evidence>
<dbReference type="Pfam" id="PF00155">
    <property type="entry name" value="Aminotran_1_2"/>
    <property type="match status" value="1"/>
</dbReference>
<evidence type="ECO:0000256" key="7">
    <source>
        <dbReference type="ARBA" id="ARBA00023163"/>
    </source>
</evidence>
<evidence type="ECO:0000313" key="9">
    <source>
        <dbReference type="EMBL" id="MCY9610839.1"/>
    </source>
</evidence>
<evidence type="ECO:0000256" key="3">
    <source>
        <dbReference type="ARBA" id="ARBA00022576"/>
    </source>
</evidence>
<dbReference type="Proteomes" id="UP001209276">
    <property type="component" value="Unassembled WGS sequence"/>
</dbReference>
<dbReference type="PROSITE" id="PS50949">
    <property type="entry name" value="HTH_GNTR"/>
    <property type="match status" value="1"/>
</dbReference>
<keyword evidence="6" id="KW-0238">DNA-binding</keyword>
<dbReference type="Gene3D" id="1.10.10.10">
    <property type="entry name" value="Winged helix-like DNA-binding domain superfamily/Winged helix DNA-binding domain"/>
    <property type="match status" value="1"/>
</dbReference>
<dbReference type="InterPro" id="IPR036390">
    <property type="entry name" value="WH_DNA-bd_sf"/>
</dbReference>
<dbReference type="SUPFAM" id="SSF46785">
    <property type="entry name" value="Winged helix' DNA-binding domain"/>
    <property type="match status" value="1"/>
</dbReference>
<keyword evidence="12" id="KW-1185">Reference proteome</keyword>
<dbReference type="EMBL" id="CP041405">
    <property type="protein sequence ID" value="QDM45593.1"/>
    <property type="molecule type" value="Genomic_DNA"/>
</dbReference>
<comment type="cofactor">
    <cofactor evidence="1">
        <name>pyridoxal 5'-phosphate</name>
        <dbReference type="ChEBI" id="CHEBI:597326"/>
    </cofactor>
</comment>
<dbReference type="InterPro" id="IPR051446">
    <property type="entry name" value="HTH_trans_reg/aminotransferase"/>
</dbReference>
<dbReference type="InterPro" id="IPR004839">
    <property type="entry name" value="Aminotransferase_I/II_large"/>
</dbReference>
<keyword evidence="5" id="KW-0805">Transcription regulation</keyword>
<dbReference type="Pfam" id="PF00392">
    <property type="entry name" value="GntR"/>
    <property type="match status" value="1"/>
</dbReference>
<evidence type="ECO:0000313" key="11">
    <source>
        <dbReference type="Proteomes" id="UP000315377"/>
    </source>
</evidence>
<name>A0AAP9J420_PANTH</name>
<evidence type="ECO:0000256" key="1">
    <source>
        <dbReference type="ARBA" id="ARBA00001933"/>
    </source>
</evidence>
<dbReference type="PANTHER" id="PTHR46577:SF1">
    <property type="entry name" value="HTH-TYPE TRANSCRIPTIONAL REGULATORY PROTEIN GABR"/>
    <property type="match status" value="1"/>
</dbReference>
<dbReference type="InterPro" id="IPR015422">
    <property type="entry name" value="PyrdxlP-dep_Trfase_small"/>
</dbReference>
<dbReference type="SMART" id="SM00345">
    <property type="entry name" value="HTH_GNTR"/>
    <property type="match status" value="1"/>
</dbReference>
<gene>
    <name evidence="10" type="ORF">FLT43_20520</name>
    <name evidence="9" type="ORF">M5W83_27210</name>
</gene>
<dbReference type="EMBL" id="JAMDMM010000064">
    <property type="protein sequence ID" value="MCY9610839.1"/>
    <property type="molecule type" value="Genomic_DNA"/>
</dbReference>
<dbReference type="InterPro" id="IPR015424">
    <property type="entry name" value="PyrdxlP-dep_Trfase"/>
</dbReference>
<evidence type="ECO:0000313" key="10">
    <source>
        <dbReference type="EMBL" id="QDM45593.1"/>
    </source>
</evidence>
<evidence type="ECO:0000256" key="2">
    <source>
        <dbReference type="ARBA" id="ARBA00005384"/>
    </source>
</evidence>
<keyword evidence="7" id="KW-0804">Transcription</keyword>
<keyword evidence="4" id="KW-0663">Pyridoxal phosphate</keyword>
<dbReference type="GO" id="GO:0008483">
    <property type="term" value="F:transaminase activity"/>
    <property type="evidence" value="ECO:0007669"/>
    <property type="project" value="UniProtKB-KW"/>
</dbReference>
<dbReference type="SUPFAM" id="SSF53383">
    <property type="entry name" value="PLP-dependent transferases"/>
    <property type="match status" value="1"/>
</dbReference>
<dbReference type="Proteomes" id="UP000315377">
    <property type="component" value="Chromosome"/>
</dbReference>
<comment type="similarity">
    <text evidence="2">In the C-terminal section; belongs to the class-I pyridoxal-phosphate-dependent aminotransferase family.</text>
</comment>
<dbReference type="PANTHER" id="PTHR46577">
    <property type="entry name" value="HTH-TYPE TRANSCRIPTIONAL REGULATORY PROTEIN GABR"/>
    <property type="match status" value="1"/>
</dbReference>
<sequence>MFNDFKLVDGRPASVQVKDYIKELIYKGILRADQKLPSTREFASLWQLSRNTVMTAYRELEDEGLIHSVAGKGSYVAQEVVPAVDGARLEWKDMIGACARTAEELDLMKHGVRWEKGMISFTSIAPDEKLFDLDNVKRAFLDRMSLEGEILLNYGYAKGYKPLIDYLMRYMETKGVDLTGKDLLVTNGFTEGLDLVLSAVHKPHRRVLCENPTHHTALKLFKMHGMEITGIPMQEDGLELEELERALVRQSFDLAYLIPSYHNPTGIVMSPEKRMEALRLFGDYRIPVIEDGFNEELRYSGSHVAPLIACGGSGNNVVYIGSYSKVLFPGIRVGWVLADRELIDYLESMKRARSIHTSTLDQAILFQYLHNGNFEKYIKRARNAYKRKYELAVQWCREHIPFARLSGYGGLHLFIELHESLAARDVLSACVRQGVVFTPGDIFHTDGSGANTFRLGFSRVSEGELEAGIATIGQMVRQLMGEGTGCRR</sequence>
<feature type="domain" description="HTH gntR-type" evidence="8">
    <location>
        <begin position="11"/>
        <end position="79"/>
    </location>
</feature>
<dbReference type="GO" id="GO:0003677">
    <property type="term" value="F:DNA binding"/>
    <property type="evidence" value="ECO:0007669"/>
    <property type="project" value="UniProtKB-KW"/>
</dbReference>
<evidence type="ECO:0000256" key="5">
    <source>
        <dbReference type="ARBA" id="ARBA00023015"/>
    </source>
</evidence>
<dbReference type="CDD" id="cd07377">
    <property type="entry name" value="WHTH_GntR"/>
    <property type="match status" value="1"/>
</dbReference>
<dbReference type="GO" id="GO:0003700">
    <property type="term" value="F:DNA-binding transcription factor activity"/>
    <property type="evidence" value="ECO:0007669"/>
    <property type="project" value="InterPro"/>
</dbReference>
<dbReference type="GO" id="GO:0030170">
    <property type="term" value="F:pyridoxal phosphate binding"/>
    <property type="evidence" value="ECO:0007669"/>
    <property type="project" value="InterPro"/>
</dbReference>
<reference evidence="10 11" key="1">
    <citation type="submission" date="2019-07" db="EMBL/GenBank/DDBJ databases">
        <title>Paenibacillus thiaminolyticus NRRL B-4156.</title>
        <authorList>
            <person name="Hehnly C."/>
            <person name="Zhang L."/>
        </authorList>
    </citation>
    <scope>NUCLEOTIDE SEQUENCE [LARGE SCALE GENOMIC DNA]</scope>
    <source>
        <strain evidence="10 11">NRRL B-4156</strain>
    </source>
</reference>
<accession>A0AAP9J420</accession>
<dbReference type="GeneID" id="76998347"/>
<evidence type="ECO:0000256" key="6">
    <source>
        <dbReference type="ARBA" id="ARBA00023125"/>
    </source>
</evidence>
<keyword evidence="3 10" id="KW-0032">Aminotransferase</keyword>
<organism evidence="10 11">
    <name type="scientific">Paenibacillus thiaminolyticus</name>
    <name type="common">Bacillus thiaminolyticus</name>
    <dbReference type="NCBI Taxonomy" id="49283"/>
    <lineage>
        <taxon>Bacteria</taxon>
        <taxon>Bacillati</taxon>
        <taxon>Bacillota</taxon>
        <taxon>Bacilli</taxon>
        <taxon>Bacillales</taxon>
        <taxon>Paenibacillaceae</taxon>
        <taxon>Paenibacillus</taxon>
    </lineage>
</organism>
<dbReference type="Gene3D" id="3.40.640.10">
    <property type="entry name" value="Type I PLP-dependent aspartate aminotransferase-like (Major domain)"/>
    <property type="match status" value="1"/>
</dbReference>
<keyword evidence="3 10" id="KW-0808">Transferase</keyword>
<protein>
    <submittedName>
        <fullName evidence="10">PLP-dependent aminotransferase family protein</fullName>
    </submittedName>
</protein>
<evidence type="ECO:0000256" key="4">
    <source>
        <dbReference type="ARBA" id="ARBA00022898"/>
    </source>
</evidence>